<evidence type="ECO:0000313" key="3">
    <source>
        <dbReference type="Proteomes" id="UP000190831"/>
    </source>
</evidence>
<dbReference type="InterPro" id="IPR049128">
    <property type="entry name" value="Pop8-like_dom"/>
</dbReference>
<accession>A0A1G4MKK0</accession>
<dbReference type="PANTHER" id="PTHR28173">
    <property type="entry name" value="RIBONUCLEASES P/MRP PROTEIN SUBUNIT POP8"/>
    <property type="match status" value="1"/>
</dbReference>
<dbReference type="Pfam" id="PF20976">
    <property type="entry name" value="Pop8"/>
    <property type="match status" value="1"/>
</dbReference>
<dbReference type="GO" id="GO:0034965">
    <property type="term" value="P:intronic box C/D snoRNA processing"/>
    <property type="evidence" value="ECO:0007669"/>
    <property type="project" value="TreeGrafter"/>
</dbReference>
<dbReference type="GO" id="GO:0005655">
    <property type="term" value="C:nucleolar ribonuclease P complex"/>
    <property type="evidence" value="ECO:0007669"/>
    <property type="project" value="InterPro"/>
</dbReference>
<protein>
    <submittedName>
        <fullName evidence="2">LAFE_0H11760g1_1</fullName>
    </submittedName>
</protein>
<dbReference type="EMBL" id="LT598491">
    <property type="protein sequence ID" value="SCW04357.1"/>
    <property type="molecule type" value="Genomic_DNA"/>
</dbReference>
<proteinExistence type="predicted"/>
<dbReference type="GO" id="GO:0004526">
    <property type="term" value="F:ribonuclease P activity"/>
    <property type="evidence" value="ECO:0007669"/>
    <property type="project" value="TreeGrafter"/>
</dbReference>
<dbReference type="GO" id="GO:0000171">
    <property type="term" value="F:ribonuclease MRP activity"/>
    <property type="evidence" value="ECO:0007669"/>
    <property type="project" value="TreeGrafter"/>
</dbReference>
<dbReference type="GO" id="GO:0000294">
    <property type="term" value="P:nuclear-transcribed mRNA catabolic process, RNase MRP-dependent"/>
    <property type="evidence" value="ECO:0007669"/>
    <property type="project" value="TreeGrafter"/>
</dbReference>
<dbReference type="OrthoDB" id="4056858at2759"/>
<organism evidence="2 3">
    <name type="scientific">Lachancea fermentati</name>
    <name type="common">Zygosaccharomyces fermentati</name>
    <dbReference type="NCBI Taxonomy" id="4955"/>
    <lineage>
        <taxon>Eukaryota</taxon>
        <taxon>Fungi</taxon>
        <taxon>Dikarya</taxon>
        <taxon>Ascomycota</taxon>
        <taxon>Saccharomycotina</taxon>
        <taxon>Saccharomycetes</taxon>
        <taxon>Saccharomycetales</taxon>
        <taxon>Saccharomycetaceae</taxon>
        <taxon>Lachancea</taxon>
    </lineage>
</organism>
<dbReference type="InterPro" id="IPR020347">
    <property type="entry name" value="Pop8"/>
</dbReference>
<gene>
    <name evidence="2" type="ORF">LAFE_0H11760G</name>
</gene>
<dbReference type="Proteomes" id="UP000190831">
    <property type="component" value="Chromosome H"/>
</dbReference>
<dbReference type="PANTHER" id="PTHR28173:SF1">
    <property type="entry name" value="RIBONUCLEASES P_MRP PROTEIN SUBUNIT POP8"/>
    <property type="match status" value="1"/>
</dbReference>
<reference evidence="2 3" key="1">
    <citation type="submission" date="2016-03" db="EMBL/GenBank/DDBJ databases">
        <authorList>
            <person name="Devillers H."/>
        </authorList>
    </citation>
    <scope>NUCLEOTIDE SEQUENCE [LARGE SCALE GENOMIC DNA]</scope>
    <source>
        <strain evidence="2">CBS 6772</strain>
    </source>
</reference>
<dbReference type="AlphaFoldDB" id="A0A1G4MKK0"/>
<evidence type="ECO:0000313" key="2">
    <source>
        <dbReference type="EMBL" id="SCW04357.1"/>
    </source>
</evidence>
<dbReference type="OMA" id="WLKKVME"/>
<sequence>MLDNTTWRQFIHNAMRRCHGVFGEAIEYYFLSQENNIAYLKVNRFDKDNFSSGLSLYISSEELVGTSLVATIIQESDTIESLIVAEEDQLWLKRVIEECREERECTT</sequence>
<feature type="domain" description="Ribonucleases P/MRP subunit Pop8-like" evidence="1">
    <location>
        <begin position="2"/>
        <end position="57"/>
    </location>
</feature>
<name>A0A1G4MKK0_LACFM</name>
<dbReference type="GO" id="GO:0008033">
    <property type="term" value="P:tRNA processing"/>
    <property type="evidence" value="ECO:0007669"/>
    <property type="project" value="InterPro"/>
</dbReference>
<dbReference type="GO" id="GO:0000172">
    <property type="term" value="C:ribonuclease MRP complex"/>
    <property type="evidence" value="ECO:0007669"/>
    <property type="project" value="InterPro"/>
</dbReference>
<dbReference type="STRING" id="4955.A0A1G4MKK0"/>
<evidence type="ECO:0000259" key="1">
    <source>
        <dbReference type="Pfam" id="PF20976"/>
    </source>
</evidence>
<keyword evidence="3" id="KW-1185">Reference proteome</keyword>